<sequence length="65" mass="7282">MLVSGYKLAGDNCETFEEKNKMLASAIEMIKKKLFSKRLLIVTVWKTQSGLELQALDFLLAESSA</sequence>
<name>A0ABW5RVE6_9BACI</name>
<dbReference type="EMBL" id="JBHUMF010000031">
    <property type="protein sequence ID" value="MFD2682643.1"/>
    <property type="molecule type" value="Genomic_DNA"/>
</dbReference>
<keyword evidence="2" id="KW-1185">Reference proteome</keyword>
<dbReference type="RefSeq" id="WP_377937286.1">
    <property type="nucleotide sequence ID" value="NZ_JBHUMF010000031.1"/>
</dbReference>
<proteinExistence type="predicted"/>
<protein>
    <submittedName>
        <fullName evidence="1">Uncharacterized protein</fullName>
    </submittedName>
</protein>
<dbReference type="Proteomes" id="UP001597506">
    <property type="component" value="Unassembled WGS sequence"/>
</dbReference>
<reference evidence="2" key="1">
    <citation type="journal article" date="2019" name="Int. J. Syst. Evol. Microbiol.">
        <title>The Global Catalogue of Microorganisms (GCM) 10K type strain sequencing project: providing services to taxonomists for standard genome sequencing and annotation.</title>
        <authorList>
            <consortium name="The Broad Institute Genomics Platform"/>
            <consortium name="The Broad Institute Genome Sequencing Center for Infectious Disease"/>
            <person name="Wu L."/>
            <person name="Ma J."/>
        </authorList>
    </citation>
    <scope>NUCLEOTIDE SEQUENCE [LARGE SCALE GENOMIC DNA]</scope>
    <source>
        <strain evidence="2">KCTC 3913</strain>
    </source>
</reference>
<evidence type="ECO:0000313" key="2">
    <source>
        <dbReference type="Proteomes" id="UP001597506"/>
    </source>
</evidence>
<gene>
    <name evidence="1" type="ORF">ACFSUL_18040</name>
</gene>
<comment type="caution">
    <text evidence="1">The sequence shown here is derived from an EMBL/GenBank/DDBJ whole genome shotgun (WGS) entry which is preliminary data.</text>
</comment>
<accession>A0ABW5RVE6</accession>
<organism evidence="1 2">
    <name type="scientific">Bacillus seohaeanensis</name>
    <dbReference type="NCBI Taxonomy" id="284580"/>
    <lineage>
        <taxon>Bacteria</taxon>
        <taxon>Bacillati</taxon>
        <taxon>Bacillota</taxon>
        <taxon>Bacilli</taxon>
        <taxon>Bacillales</taxon>
        <taxon>Bacillaceae</taxon>
        <taxon>Bacillus</taxon>
    </lineage>
</organism>
<evidence type="ECO:0000313" key="1">
    <source>
        <dbReference type="EMBL" id="MFD2682643.1"/>
    </source>
</evidence>